<reference evidence="1" key="2">
    <citation type="submission" date="2022-01" db="EMBL/GenBank/DDBJ databases">
        <authorList>
            <person name="Yamashiro T."/>
            <person name="Shiraishi A."/>
            <person name="Satake H."/>
            <person name="Nakayama K."/>
        </authorList>
    </citation>
    <scope>NUCLEOTIDE SEQUENCE</scope>
</reference>
<evidence type="ECO:0000313" key="1">
    <source>
        <dbReference type="EMBL" id="GJT21235.1"/>
    </source>
</evidence>
<sequence length="374" mass="42511">MDTWHSLIGGSVVFIAGSMGQYEEGSGANDWLHYEAIIQSLLQSNFSDDQPPFYSSYQQQQFDCCEVCGSLHYSSDCQTRNELVYEPSPSNNYDFPYFDQPSQYHIDQSPPKDLDFYSHFMRSYRENNRILEEILRTQEANSPVDVKEHEASDDYTEVTYDKEQCLSDHYTALVTHLAYTPTPPVLATKEPLDTFLIGDEVISTIPERENDKFIKSSVDDLVLIPRESELTLDSTDLECSMPIDPPLPCTDVLGDTIVDIDLPFGENLDTFSTGDREIDFNPSRDIEELERLLANDPVPVPRVFDEPLGHSDSISRSFDMTFSNSLFDFNDDYTLCYDNPLFDEEFEDISSLDPLESTLVINESTLIVTSPLAS</sequence>
<keyword evidence="2" id="KW-1185">Reference proteome</keyword>
<dbReference type="Proteomes" id="UP001151760">
    <property type="component" value="Unassembled WGS sequence"/>
</dbReference>
<evidence type="ECO:0000313" key="2">
    <source>
        <dbReference type="Proteomes" id="UP001151760"/>
    </source>
</evidence>
<proteinExistence type="predicted"/>
<dbReference type="EMBL" id="BQNB010013871">
    <property type="protein sequence ID" value="GJT21235.1"/>
    <property type="molecule type" value="Genomic_DNA"/>
</dbReference>
<organism evidence="1 2">
    <name type="scientific">Tanacetum coccineum</name>
    <dbReference type="NCBI Taxonomy" id="301880"/>
    <lineage>
        <taxon>Eukaryota</taxon>
        <taxon>Viridiplantae</taxon>
        <taxon>Streptophyta</taxon>
        <taxon>Embryophyta</taxon>
        <taxon>Tracheophyta</taxon>
        <taxon>Spermatophyta</taxon>
        <taxon>Magnoliopsida</taxon>
        <taxon>eudicotyledons</taxon>
        <taxon>Gunneridae</taxon>
        <taxon>Pentapetalae</taxon>
        <taxon>asterids</taxon>
        <taxon>campanulids</taxon>
        <taxon>Asterales</taxon>
        <taxon>Asteraceae</taxon>
        <taxon>Asteroideae</taxon>
        <taxon>Anthemideae</taxon>
        <taxon>Anthemidinae</taxon>
        <taxon>Tanacetum</taxon>
    </lineage>
</organism>
<accession>A0ABQ5C257</accession>
<name>A0ABQ5C257_9ASTR</name>
<comment type="caution">
    <text evidence="1">The sequence shown here is derived from an EMBL/GenBank/DDBJ whole genome shotgun (WGS) entry which is preliminary data.</text>
</comment>
<protein>
    <submittedName>
        <fullName evidence="1">Uncharacterized protein</fullName>
    </submittedName>
</protein>
<gene>
    <name evidence="1" type="ORF">Tco_0891172</name>
</gene>
<reference evidence="1" key="1">
    <citation type="journal article" date="2022" name="Int. J. Mol. Sci.">
        <title>Draft Genome of Tanacetum Coccineum: Genomic Comparison of Closely Related Tanacetum-Family Plants.</title>
        <authorList>
            <person name="Yamashiro T."/>
            <person name="Shiraishi A."/>
            <person name="Nakayama K."/>
            <person name="Satake H."/>
        </authorList>
    </citation>
    <scope>NUCLEOTIDE SEQUENCE</scope>
</reference>